<organism evidence="1 2">
    <name type="scientific">Fusarium fujikuroi</name>
    <name type="common">Bakanae and foot rot disease fungus</name>
    <name type="synonym">Gibberella fujikuroi</name>
    <dbReference type="NCBI Taxonomy" id="5127"/>
    <lineage>
        <taxon>Eukaryota</taxon>
        <taxon>Fungi</taxon>
        <taxon>Dikarya</taxon>
        <taxon>Ascomycota</taxon>
        <taxon>Pezizomycotina</taxon>
        <taxon>Sordariomycetes</taxon>
        <taxon>Hypocreomycetidae</taxon>
        <taxon>Hypocreales</taxon>
        <taxon>Nectriaceae</taxon>
        <taxon>Fusarium</taxon>
        <taxon>Fusarium fujikuroi species complex</taxon>
    </lineage>
</organism>
<sequence length="101" mass="10993">MSVQVLHINPILASKNAHYQAICHDDVEPNFRVLSLFEVTPGNNMATTIAEQVVVLFLGTMPSASSVQKQFSCDLRTLIPGLPDLGEIGLSCALLYYMLNG</sequence>
<accession>A0A5Q3D546</accession>
<evidence type="ECO:0000313" key="2">
    <source>
        <dbReference type="Proteomes" id="UP000760494"/>
    </source>
</evidence>
<gene>
    <name evidence="1" type="ORF">C2S_6006</name>
</gene>
<name>A0A5Q3D546_FUSFU</name>
<comment type="caution">
    <text evidence="1">The sequence shown here is derived from an EMBL/GenBank/DDBJ whole genome shotgun (WGS) entry which is preliminary data.</text>
</comment>
<dbReference type="AlphaFoldDB" id="A0A5Q3D546"/>
<evidence type="ECO:0000313" key="1">
    <source>
        <dbReference type="EMBL" id="VTT65505.1"/>
    </source>
</evidence>
<dbReference type="Proteomes" id="UP000760494">
    <property type="component" value="Unassembled WGS sequence"/>
</dbReference>
<dbReference type="EMBL" id="CABFJX010000146">
    <property type="protein sequence ID" value="VTT65505.1"/>
    <property type="molecule type" value="Genomic_DNA"/>
</dbReference>
<reference evidence="1" key="1">
    <citation type="submission" date="2019-05" db="EMBL/GenBank/DDBJ databases">
        <authorList>
            <person name="Piombo E."/>
        </authorList>
    </citation>
    <scope>NUCLEOTIDE SEQUENCE</scope>
    <source>
        <strain evidence="1">C2S</strain>
    </source>
</reference>
<proteinExistence type="predicted"/>
<protein>
    <submittedName>
        <fullName evidence="1">Uncharacterized protein</fullName>
    </submittedName>
</protein>